<keyword evidence="1" id="KW-1133">Transmembrane helix</keyword>
<comment type="caution">
    <text evidence="2">The sequence shown here is derived from an EMBL/GenBank/DDBJ whole genome shotgun (WGS) entry which is preliminary data.</text>
</comment>
<accession>A0AAE0LJN0</accession>
<dbReference type="AlphaFoldDB" id="A0AAE0LJN0"/>
<keyword evidence="1" id="KW-0812">Transmembrane</keyword>
<evidence type="ECO:0000256" key="1">
    <source>
        <dbReference type="SAM" id="Phobius"/>
    </source>
</evidence>
<sequence length="207" mass="22894">MLRRTLAQGVTLTARNFRTSAASHASTPAPTGPASWLYKPPQGFAKSPVVAAAEEAATTKATDSPLTPFLLPWERGIFSGERHEGPMTNMTKLYWVAFTGGIAVIVGVRIYDYQRDEKKRKEFEEDTELQAEIARKKQEAASWAMSGQSFIANRGKEDPFDGLTPEEIMALVEKEKDPYDGLSPEEIVAATEVERKKEALEGKRVFG</sequence>
<name>A0AAE0LJN0_9CHLO</name>
<protein>
    <submittedName>
        <fullName evidence="2">Uncharacterized protein</fullName>
    </submittedName>
</protein>
<dbReference type="EMBL" id="LGRX02000951">
    <property type="protein sequence ID" value="KAK3287224.1"/>
    <property type="molecule type" value="Genomic_DNA"/>
</dbReference>
<keyword evidence="1" id="KW-0472">Membrane</keyword>
<evidence type="ECO:0000313" key="3">
    <source>
        <dbReference type="Proteomes" id="UP001190700"/>
    </source>
</evidence>
<organism evidence="2 3">
    <name type="scientific">Cymbomonas tetramitiformis</name>
    <dbReference type="NCBI Taxonomy" id="36881"/>
    <lineage>
        <taxon>Eukaryota</taxon>
        <taxon>Viridiplantae</taxon>
        <taxon>Chlorophyta</taxon>
        <taxon>Pyramimonadophyceae</taxon>
        <taxon>Pyramimonadales</taxon>
        <taxon>Pyramimonadaceae</taxon>
        <taxon>Cymbomonas</taxon>
    </lineage>
</organism>
<reference evidence="2 3" key="1">
    <citation type="journal article" date="2015" name="Genome Biol. Evol.">
        <title>Comparative Genomics of a Bacterivorous Green Alga Reveals Evolutionary Causalities and Consequences of Phago-Mixotrophic Mode of Nutrition.</title>
        <authorList>
            <person name="Burns J.A."/>
            <person name="Paasch A."/>
            <person name="Narechania A."/>
            <person name="Kim E."/>
        </authorList>
    </citation>
    <scope>NUCLEOTIDE SEQUENCE [LARGE SCALE GENOMIC DNA]</scope>
    <source>
        <strain evidence="2 3">PLY_AMNH</strain>
    </source>
</reference>
<keyword evidence="3" id="KW-1185">Reference proteome</keyword>
<feature type="transmembrane region" description="Helical" evidence="1">
    <location>
        <begin position="93"/>
        <end position="111"/>
    </location>
</feature>
<proteinExistence type="predicted"/>
<gene>
    <name evidence="2" type="ORF">CYMTET_5256</name>
</gene>
<dbReference type="Proteomes" id="UP001190700">
    <property type="component" value="Unassembled WGS sequence"/>
</dbReference>
<evidence type="ECO:0000313" key="2">
    <source>
        <dbReference type="EMBL" id="KAK3287224.1"/>
    </source>
</evidence>